<name>A0A2W7MTG3_9BACT</name>
<dbReference type="RefSeq" id="WP_111447078.1">
    <property type="nucleotide sequence ID" value="NZ_QKZK01000047.1"/>
</dbReference>
<dbReference type="GO" id="GO:0004175">
    <property type="term" value="F:endopeptidase activity"/>
    <property type="evidence" value="ECO:0007669"/>
    <property type="project" value="TreeGrafter"/>
</dbReference>
<dbReference type="OrthoDB" id="9812068at2"/>
<dbReference type="Gene3D" id="3.30.750.44">
    <property type="match status" value="1"/>
</dbReference>
<dbReference type="Pfam" id="PF13180">
    <property type="entry name" value="PDZ_2"/>
    <property type="match status" value="1"/>
</dbReference>
<evidence type="ECO:0000313" key="7">
    <source>
        <dbReference type="EMBL" id="PZX10833.1"/>
    </source>
</evidence>
<feature type="domain" description="PDZ" evidence="6">
    <location>
        <begin position="95"/>
        <end position="165"/>
    </location>
</feature>
<keyword evidence="3 5" id="KW-0378">Hydrolase</keyword>
<dbReference type="InterPro" id="IPR004447">
    <property type="entry name" value="Peptidase_S41A"/>
</dbReference>
<evidence type="ECO:0000313" key="8">
    <source>
        <dbReference type="Proteomes" id="UP000249239"/>
    </source>
</evidence>
<dbReference type="NCBIfam" id="TIGR00225">
    <property type="entry name" value="prc"/>
    <property type="match status" value="1"/>
</dbReference>
<dbReference type="PANTHER" id="PTHR32060:SF30">
    <property type="entry name" value="CARBOXY-TERMINAL PROCESSING PROTEASE CTPA"/>
    <property type="match status" value="1"/>
</dbReference>
<keyword evidence="4 5" id="KW-0720">Serine protease</keyword>
<evidence type="ECO:0000256" key="3">
    <source>
        <dbReference type="ARBA" id="ARBA00022801"/>
    </source>
</evidence>
<evidence type="ECO:0000256" key="1">
    <source>
        <dbReference type="ARBA" id="ARBA00009179"/>
    </source>
</evidence>
<dbReference type="InterPro" id="IPR005151">
    <property type="entry name" value="Tail-specific_protease"/>
</dbReference>
<comment type="similarity">
    <text evidence="1 5">Belongs to the peptidase S41A family.</text>
</comment>
<gene>
    <name evidence="7" type="ORF">LX69_03295</name>
</gene>
<dbReference type="Pfam" id="PF03572">
    <property type="entry name" value="Peptidase_S41"/>
    <property type="match status" value="1"/>
</dbReference>
<dbReference type="InterPro" id="IPR001478">
    <property type="entry name" value="PDZ"/>
</dbReference>
<dbReference type="Proteomes" id="UP000249239">
    <property type="component" value="Unassembled WGS sequence"/>
</dbReference>
<dbReference type="GO" id="GO:0008236">
    <property type="term" value="F:serine-type peptidase activity"/>
    <property type="evidence" value="ECO:0007669"/>
    <property type="project" value="UniProtKB-KW"/>
</dbReference>
<keyword evidence="8" id="KW-1185">Reference proteome</keyword>
<sequence length="538" mass="60221">MTIKNSPRQILLPLLMAAILIGGIWLGRVLTLRSVPQGTERLLIYPQTNKLDALLNLIEEEYVDTVKKDELVEAIIPELLKNLDPHTVYIPASELQEVNEELEGNFGGIGVQFSLNNDTVLVISVIPGGPSEKLGILPGDRIISVDDSVFVGSKVTNNMVMKKLRGPMGTKVKVGIARRSMTKPLEFTITRGAIPVTSVDASFMIDDKTGYIKVSRFAKNTYEEFITALAKLKSSNCREVIVDLRGNSGGFLDVAFNMINEFLKKDEMIVYTEGKASSRQTMTANGTGSCQDTRVKVLIDEFSASASEIFAGAIQDNDRGIIYGRRSFGKGLVQQQIPLPDGSAIRLTIARYYTPSGRCIQKPYENGSDDYYQDIMKRFEHGEFYEKDSIRFSDTITYKTKGGRNVYGGGGVMPDVFVARDTLNYTEYYYRLREKGLLYQFALEYADRHRDRLSRLKTAAEFEQVLSAANITAELVKYAEKSGLTPNPAQFNKSKRLIDTELMAYVARNIIDNEGFYMLMMRTDEILLEALKTQDGVE</sequence>
<dbReference type="PANTHER" id="PTHR32060">
    <property type="entry name" value="TAIL-SPECIFIC PROTEASE"/>
    <property type="match status" value="1"/>
</dbReference>
<dbReference type="InterPro" id="IPR029045">
    <property type="entry name" value="ClpP/crotonase-like_dom_sf"/>
</dbReference>
<dbReference type="GO" id="GO:0030288">
    <property type="term" value="C:outer membrane-bounded periplasmic space"/>
    <property type="evidence" value="ECO:0007669"/>
    <property type="project" value="TreeGrafter"/>
</dbReference>
<dbReference type="SUPFAM" id="SSF50156">
    <property type="entry name" value="PDZ domain-like"/>
    <property type="match status" value="1"/>
</dbReference>
<evidence type="ECO:0000259" key="6">
    <source>
        <dbReference type="PROSITE" id="PS50106"/>
    </source>
</evidence>
<dbReference type="Gene3D" id="2.30.42.10">
    <property type="match status" value="1"/>
</dbReference>
<dbReference type="EMBL" id="QKZK01000047">
    <property type="protein sequence ID" value="PZX10833.1"/>
    <property type="molecule type" value="Genomic_DNA"/>
</dbReference>
<dbReference type="InterPro" id="IPR036034">
    <property type="entry name" value="PDZ_sf"/>
</dbReference>
<organism evidence="7 8">
    <name type="scientific">Breznakibacter xylanolyticus</name>
    <dbReference type="NCBI Taxonomy" id="990"/>
    <lineage>
        <taxon>Bacteria</taxon>
        <taxon>Pseudomonadati</taxon>
        <taxon>Bacteroidota</taxon>
        <taxon>Bacteroidia</taxon>
        <taxon>Marinilabiliales</taxon>
        <taxon>Marinilabiliaceae</taxon>
        <taxon>Breznakibacter</taxon>
    </lineage>
</organism>
<protein>
    <submittedName>
        <fullName evidence="7">Carboxyl-terminal processing protease</fullName>
    </submittedName>
</protein>
<dbReference type="SUPFAM" id="SSF52096">
    <property type="entry name" value="ClpP/crotonase"/>
    <property type="match status" value="1"/>
</dbReference>
<dbReference type="CDD" id="cd06782">
    <property type="entry name" value="cpPDZ_CPP-like"/>
    <property type="match status" value="1"/>
</dbReference>
<evidence type="ECO:0000256" key="2">
    <source>
        <dbReference type="ARBA" id="ARBA00022670"/>
    </source>
</evidence>
<accession>A0A2W7MTG3</accession>
<keyword evidence="2 5" id="KW-0645">Protease</keyword>
<dbReference type="Gene3D" id="3.90.226.10">
    <property type="entry name" value="2-enoyl-CoA Hydratase, Chain A, domain 1"/>
    <property type="match status" value="1"/>
</dbReference>
<dbReference type="CDD" id="cd07560">
    <property type="entry name" value="Peptidase_S41_CPP"/>
    <property type="match status" value="1"/>
</dbReference>
<evidence type="ECO:0000256" key="4">
    <source>
        <dbReference type="ARBA" id="ARBA00022825"/>
    </source>
</evidence>
<dbReference type="PROSITE" id="PS50106">
    <property type="entry name" value="PDZ"/>
    <property type="match status" value="1"/>
</dbReference>
<reference evidence="7 8" key="1">
    <citation type="submission" date="2018-06" db="EMBL/GenBank/DDBJ databases">
        <title>Genomic Encyclopedia of Archaeal and Bacterial Type Strains, Phase II (KMG-II): from individual species to whole genera.</title>
        <authorList>
            <person name="Goeker M."/>
        </authorList>
    </citation>
    <scope>NUCLEOTIDE SEQUENCE [LARGE SCALE GENOMIC DNA]</scope>
    <source>
        <strain evidence="7 8">DSM 6779</strain>
    </source>
</reference>
<comment type="caution">
    <text evidence="7">The sequence shown here is derived from an EMBL/GenBank/DDBJ whole genome shotgun (WGS) entry which is preliminary data.</text>
</comment>
<dbReference type="GO" id="GO:0007165">
    <property type="term" value="P:signal transduction"/>
    <property type="evidence" value="ECO:0007669"/>
    <property type="project" value="TreeGrafter"/>
</dbReference>
<dbReference type="SMART" id="SM00245">
    <property type="entry name" value="TSPc"/>
    <property type="match status" value="1"/>
</dbReference>
<dbReference type="AlphaFoldDB" id="A0A2W7MTG3"/>
<proteinExistence type="inferred from homology"/>
<evidence type="ECO:0000256" key="5">
    <source>
        <dbReference type="RuleBase" id="RU004404"/>
    </source>
</evidence>
<dbReference type="SMART" id="SM00228">
    <property type="entry name" value="PDZ"/>
    <property type="match status" value="1"/>
</dbReference>
<dbReference type="GO" id="GO:0006508">
    <property type="term" value="P:proteolysis"/>
    <property type="evidence" value="ECO:0007669"/>
    <property type="project" value="UniProtKB-KW"/>
</dbReference>